<dbReference type="RefSeq" id="WP_302711890.1">
    <property type="nucleotide sequence ID" value="NZ_JAULRT010000035.1"/>
</dbReference>
<dbReference type="Proteomes" id="UP001168380">
    <property type="component" value="Unassembled WGS sequence"/>
</dbReference>
<comment type="caution">
    <text evidence="1">The sequence shown here is derived from an EMBL/GenBank/DDBJ whole genome shotgun (WGS) entry which is preliminary data.</text>
</comment>
<gene>
    <name evidence="1" type="ORF">QWI16_06140</name>
</gene>
<reference evidence="1" key="1">
    <citation type="submission" date="2023-07" db="EMBL/GenBank/DDBJ databases">
        <title>Gilvimarinus algae sp. nov., isolated from the surface of Kelp.</title>
        <authorList>
            <person name="Sun Y.Y."/>
            <person name="Gong Y."/>
            <person name="Du Z.J."/>
        </authorList>
    </citation>
    <scope>NUCLEOTIDE SEQUENCE</scope>
    <source>
        <strain evidence="1">SDUM040014</strain>
    </source>
</reference>
<evidence type="ECO:0000313" key="2">
    <source>
        <dbReference type="Proteomes" id="UP001168380"/>
    </source>
</evidence>
<proteinExistence type="predicted"/>
<sequence>MAQKNEYEGEAPLSMYLAYEYLPLGQQAKILEAIDGVYKTILRDQLNSWYWVDWVLLSRRRYPIYHPGADDFFGPHLCIVSAHTGNSINFKFDHERKVFPRLSASGDDIDVYIPPWTAAVFLTGAVLTGGLNAYGEYLDIKQKHIDIERSQLELDRLKDESSPEHNQIQIYLNQFKYEINQQNITDVKINNISLKSSGNEASRQR</sequence>
<dbReference type="EMBL" id="JAULRT010000035">
    <property type="protein sequence ID" value="MDO3381749.1"/>
    <property type="molecule type" value="Genomic_DNA"/>
</dbReference>
<accession>A0ABT8TCB4</accession>
<protein>
    <submittedName>
        <fullName evidence="1">Uncharacterized protein</fullName>
    </submittedName>
</protein>
<name>A0ABT8TCB4_9GAMM</name>
<evidence type="ECO:0000313" key="1">
    <source>
        <dbReference type="EMBL" id="MDO3381749.1"/>
    </source>
</evidence>
<organism evidence="1 2">
    <name type="scientific">Gilvimarinus algae</name>
    <dbReference type="NCBI Taxonomy" id="3058037"/>
    <lineage>
        <taxon>Bacteria</taxon>
        <taxon>Pseudomonadati</taxon>
        <taxon>Pseudomonadota</taxon>
        <taxon>Gammaproteobacteria</taxon>
        <taxon>Cellvibrionales</taxon>
        <taxon>Cellvibrionaceae</taxon>
        <taxon>Gilvimarinus</taxon>
    </lineage>
</organism>
<keyword evidence="2" id="KW-1185">Reference proteome</keyword>